<reference evidence="2 3" key="1">
    <citation type="submission" date="2015-04" db="EMBL/GenBank/DDBJ databases">
        <authorList>
            <person name="Syromyatnikov M.Y."/>
            <person name="Popov V.N."/>
        </authorList>
    </citation>
    <scope>NUCLEOTIDE SEQUENCE [LARGE SCALE GENOMIC DNA]</scope>
</reference>
<evidence type="ECO:0000313" key="2">
    <source>
        <dbReference type="EMBL" id="CRK98291.1"/>
    </source>
</evidence>
<sequence length="148" mass="17030">MFYDKVCGVKLDLVKAGVAVGFYDIISIIIEVFIEFKFYVGFETFQLISLGIFSIAILCNVLLIHGATAINHSLLIYWIVLASIRVLLNTIMLLILMYFGSFKDVFFVYCTEIIEFVLLILCYIIVWKLYIKLKTSVRNDFSVLNENV</sequence>
<keyword evidence="1" id="KW-0472">Membrane</keyword>
<dbReference type="Proteomes" id="UP000183832">
    <property type="component" value="Unassembled WGS sequence"/>
</dbReference>
<gene>
    <name evidence="2" type="ORF">CLUMA_CG011653</name>
</gene>
<keyword evidence="1" id="KW-0812">Transmembrane</keyword>
<evidence type="ECO:0000313" key="3">
    <source>
        <dbReference type="Proteomes" id="UP000183832"/>
    </source>
</evidence>
<feature type="transmembrane region" description="Helical" evidence="1">
    <location>
        <begin position="106"/>
        <end position="130"/>
    </location>
</feature>
<accession>A0A1J1IDJ5</accession>
<evidence type="ECO:0000256" key="1">
    <source>
        <dbReference type="SAM" id="Phobius"/>
    </source>
</evidence>
<keyword evidence="1" id="KW-1133">Transmembrane helix</keyword>
<organism evidence="2 3">
    <name type="scientific">Clunio marinus</name>
    <dbReference type="NCBI Taxonomy" id="568069"/>
    <lineage>
        <taxon>Eukaryota</taxon>
        <taxon>Metazoa</taxon>
        <taxon>Ecdysozoa</taxon>
        <taxon>Arthropoda</taxon>
        <taxon>Hexapoda</taxon>
        <taxon>Insecta</taxon>
        <taxon>Pterygota</taxon>
        <taxon>Neoptera</taxon>
        <taxon>Endopterygota</taxon>
        <taxon>Diptera</taxon>
        <taxon>Nematocera</taxon>
        <taxon>Chironomoidea</taxon>
        <taxon>Chironomidae</taxon>
        <taxon>Clunio</taxon>
    </lineage>
</organism>
<feature type="transmembrane region" description="Helical" evidence="1">
    <location>
        <begin position="12"/>
        <end position="33"/>
    </location>
</feature>
<dbReference type="OrthoDB" id="7785965at2759"/>
<proteinExistence type="predicted"/>
<dbReference type="AlphaFoldDB" id="A0A1J1IDJ5"/>
<name>A0A1J1IDJ5_9DIPT</name>
<dbReference type="EMBL" id="CVRI01000047">
    <property type="protein sequence ID" value="CRK98291.1"/>
    <property type="molecule type" value="Genomic_DNA"/>
</dbReference>
<keyword evidence="3" id="KW-1185">Reference proteome</keyword>
<feature type="transmembrane region" description="Helical" evidence="1">
    <location>
        <begin position="75"/>
        <end position="100"/>
    </location>
</feature>
<protein>
    <submittedName>
        <fullName evidence="2">CLUMA_CG011653, isoform A</fullName>
    </submittedName>
</protein>
<feature type="transmembrane region" description="Helical" evidence="1">
    <location>
        <begin position="45"/>
        <end position="63"/>
    </location>
</feature>